<organism evidence="2 3">
    <name type="scientific">Candidatus Streptococcus faecavium</name>
    <dbReference type="NCBI Taxonomy" id="2838763"/>
    <lineage>
        <taxon>Bacteria</taxon>
        <taxon>Bacillati</taxon>
        <taxon>Bacillota</taxon>
        <taxon>Bacilli</taxon>
        <taxon>Lactobacillales</taxon>
        <taxon>Streptococcaceae</taxon>
        <taxon>Streptococcus</taxon>
    </lineage>
</organism>
<feature type="domain" description="DUF4097" evidence="1">
    <location>
        <begin position="56"/>
        <end position="301"/>
    </location>
</feature>
<evidence type="ECO:0000259" key="1">
    <source>
        <dbReference type="Pfam" id="PF13349"/>
    </source>
</evidence>
<proteinExistence type="predicted"/>
<dbReference type="Proteomes" id="UP000824058">
    <property type="component" value="Unassembled WGS sequence"/>
</dbReference>
<dbReference type="EMBL" id="DXBD01000021">
    <property type="protein sequence ID" value="HIZ67407.1"/>
    <property type="molecule type" value="Genomic_DNA"/>
</dbReference>
<reference evidence="2" key="2">
    <citation type="submission" date="2021-04" db="EMBL/GenBank/DDBJ databases">
        <authorList>
            <person name="Gilroy R."/>
        </authorList>
    </citation>
    <scope>NUCLEOTIDE SEQUENCE</scope>
    <source>
        <strain evidence="2">ChiBcolR9-63</strain>
    </source>
</reference>
<comment type="caution">
    <text evidence="2">The sequence shown here is derived from an EMBL/GenBank/DDBJ whole genome shotgun (WGS) entry which is preliminary data.</text>
</comment>
<accession>A0A9D2FVF9</accession>
<name>A0A9D2FVF9_9STRE</name>
<dbReference type="Pfam" id="PF13349">
    <property type="entry name" value="DUF4097"/>
    <property type="match status" value="1"/>
</dbReference>
<dbReference type="InterPro" id="IPR025164">
    <property type="entry name" value="Toastrack_DUF4097"/>
</dbReference>
<dbReference type="AlphaFoldDB" id="A0A9D2FVF9"/>
<gene>
    <name evidence="2" type="ORF">H9965_02875</name>
</gene>
<protein>
    <submittedName>
        <fullName evidence="2">DUF4097 domain-containing protein</fullName>
    </submittedName>
</protein>
<reference evidence="2" key="1">
    <citation type="journal article" date="2021" name="PeerJ">
        <title>Extensive microbial diversity within the chicken gut microbiome revealed by metagenomics and culture.</title>
        <authorList>
            <person name="Gilroy R."/>
            <person name="Ravi A."/>
            <person name="Getino M."/>
            <person name="Pursley I."/>
            <person name="Horton D.L."/>
            <person name="Alikhan N.F."/>
            <person name="Baker D."/>
            <person name="Gharbi K."/>
            <person name="Hall N."/>
            <person name="Watson M."/>
            <person name="Adriaenssens E.M."/>
            <person name="Foster-Nyarko E."/>
            <person name="Jarju S."/>
            <person name="Secka A."/>
            <person name="Antonio M."/>
            <person name="Oren A."/>
            <person name="Chaudhuri R.R."/>
            <person name="La Ragione R."/>
            <person name="Hildebrand F."/>
            <person name="Pallen M.J."/>
        </authorList>
    </citation>
    <scope>NUCLEOTIDE SEQUENCE</scope>
    <source>
        <strain evidence="2">ChiBcolR9-63</strain>
    </source>
</reference>
<evidence type="ECO:0000313" key="3">
    <source>
        <dbReference type="Proteomes" id="UP000824058"/>
    </source>
</evidence>
<dbReference type="Gene3D" id="2.160.20.120">
    <property type="match status" value="1"/>
</dbReference>
<sequence>MKSWTKIILGFGIGATLIGAALAGYGFETGGLADLEKNVETLSTTRYHKVSLDTFSKVTIDSSAFDVVVAKENVDKPFISYSDNSKTSVNYEVKDDTLTVKQTGHLSQGENTEIHFFSLRDLINLAKSGIIENSHTIVITVPQNTNLTSLQANLKAGDLDINNLSLDNTKLDVKAGDLTMYNAHINAGTVTLTAGDVDIEHSQLNQFDFTVTTGDLDCDNSQITNTSFKLRMGDLSAEHATFKGEDNSITSTAGDVDITLADKDLKINPSYFLGDADIASDLNTSSQNTLTIDNKAGDITIQ</sequence>
<evidence type="ECO:0000313" key="2">
    <source>
        <dbReference type="EMBL" id="HIZ67407.1"/>
    </source>
</evidence>